<proteinExistence type="predicted"/>
<name>A0A2G5BCV6_COERN</name>
<dbReference type="OrthoDB" id="2103572at2759"/>
<dbReference type="Proteomes" id="UP000242474">
    <property type="component" value="Unassembled WGS sequence"/>
</dbReference>
<organism evidence="1 2">
    <name type="scientific">Coemansia reversa (strain ATCC 12441 / NRRL 1564)</name>
    <dbReference type="NCBI Taxonomy" id="763665"/>
    <lineage>
        <taxon>Eukaryota</taxon>
        <taxon>Fungi</taxon>
        <taxon>Fungi incertae sedis</taxon>
        <taxon>Zoopagomycota</taxon>
        <taxon>Kickxellomycotina</taxon>
        <taxon>Kickxellomycetes</taxon>
        <taxon>Kickxellales</taxon>
        <taxon>Kickxellaceae</taxon>
        <taxon>Coemansia</taxon>
    </lineage>
</organism>
<evidence type="ECO:0000313" key="1">
    <source>
        <dbReference type="EMBL" id="PIA16854.1"/>
    </source>
</evidence>
<reference evidence="1 2" key="1">
    <citation type="journal article" date="2015" name="Genome Biol. Evol.">
        <title>Phylogenomic analyses indicate that early fungi evolved digesting cell walls of algal ancestors of land plants.</title>
        <authorList>
            <person name="Chang Y."/>
            <person name="Wang S."/>
            <person name="Sekimoto S."/>
            <person name="Aerts A.L."/>
            <person name="Choi C."/>
            <person name="Clum A."/>
            <person name="LaButti K.M."/>
            <person name="Lindquist E.A."/>
            <person name="Yee Ngan C."/>
            <person name="Ohm R.A."/>
            <person name="Salamov A.A."/>
            <person name="Grigoriev I.V."/>
            <person name="Spatafora J.W."/>
            <person name="Berbee M.L."/>
        </authorList>
    </citation>
    <scope>NUCLEOTIDE SEQUENCE [LARGE SCALE GENOMIC DNA]</scope>
    <source>
        <strain evidence="1 2">NRRL 1564</strain>
    </source>
</reference>
<gene>
    <name evidence="1" type="ORF">COEREDRAFT_86619</name>
</gene>
<protein>
    <submittedName>
        <fullName evidence="1">Uncharacterized protein</fullName>
    </submittedName>
</protein>
<keyword evidence="2" id="KW-1185">Reference proteome</keyword>
<evidence type="ECO:0000313" key="2">
    <source>
        <dbReference type="Proteomes" id="UP000242474"/>
    </source>
</evidence>
<accession>A0A2G5BCV6</accession>
<sequence length="333" mass="37500">MAFRATASLRQSLKLRPAFELALRSSCLQLVLARWGLETAALMGLQGNQTANDDDRKLRAVEAITDAMYKSGLDDHATSAEKEMLEKPYRSWEYSDYVYGDNWEALGALQWLLGRQHVIPPYYSSFDRARLFRNTAIMPADPSTIENFVDTFMSSQIRQHVDAQQLQHAVNTSEAWIWRARAQVLLGLREEISNDTADRPGSQQETALEAALRTRHIPSSLRKIAADLPNTIPLAAKHSLDKGLIGSVESDDFGIVVEMKETPEEVSANQPRTTTVPYRNLDSDHLDALRKIAESRFMAFAWALGKIDTWDIEKTGELLSINPINAIWTPENE</sequence>
<dbReference type="EMBL" id="KZ303497">
    <property type="protein sequence ID" value="PIA16854.1"/>
    <property type="molecule type" value="Genomic_DNA"/>
</dbReference>
<dbReference type="AlphaFoldDB" id="A0A2G5BCV6"/>